<sequence length="110" mass="12934">MSAFALLFGFQSGQFSVVEIKRLDINSDRKEDIYYWIQIKNSNGNYALKRLSFVSMSQNEKEQFRQFQKGRLHFNNTTAIFENEEGKFELQKMENLPPDLDKIIGQFLIA</sequence>
<accession>A0A5P2G807</accession>
<evidence type="ECO:0000313" key="2">
    <source>
        <dbReference type="Proteomes" id="UP000292424"/>
    </source>
</evidence>
<gene>
    <name evidence="1" type="ORF">E0W69_019985</name>
</gene>
<reference evidence="1 2" key="1">
    <citation type="submission" date="2019-09" db="EMBL/GenBank/DDBJ databases">
        <title>Complete genome sequence of Arachidicoccus sp. B3-10 isolated from apple orchard soil.</title>
        <authorList>
            <person name="Kim H.S."/>
            <person name="Han K.-I."/>
            <person name="Suh M.K."/>
            <person name="Lee K.C."/>
            <person name="Eom M.K."/>
            <person name="Kim J.-S."/>
            <person name="Kang S.W."/>
            <person name="Sin Y."/>
            <person name="Lee J.-S."/>
        </authorList>
    </citation>
    <scope>NUCLEOTIDE SEQUENCE [LARGE SCALE GENOMIC DNA]</scope>
    <source>
        <strain evidence="1 2">B3-10</strain>
    </source>
</reference>
<proteinExistence type="predicted"/>
<dbReference type="Proteomes" id="UP000292424">
    <property type="component" value="Chromosome"/>
</dbReference>
<dbReference type="EMBL" id="CP044016">
    <property type="protein sequence ID" value="QES90828.1"/>
    <property type="molecule type" value="Genomic_DNA"/>
</dbReference>
<dbReference type="OrthoDB" id="997000at2"/>
<dbReference type="AlphaFoldDB" id="A0A5P2G807"/>
<evidence type="ECO:0000313" key="1">
    <source>
        <dbReference type="EMBL" id="QES90828.1"/>
    </source>
</evidence>
<name>A0A5P2G807_9BACT</name>
<dbReference type="RefSeq" id="WP_131331811.1">
    <property type="nucleotide sequence ID" value="NZ_CP044016.1"/>
</dbReference>
<organism evidence="1 2">
    <name type="scientific">Rhizosphaericola mali</name>
    <dbReference type="NCBI Taxonomy" id="2545455"/>
    <lineage>
        <taxon>Bacteria</taxon>
        <taxon>Pseudomonadati</taxon>
        <taxon>Bacteroidota</taxon>
        <taxon>Chitinophagia</taxon>
        <taxon>Chitinophagales</taxon>
        <taxon>Chitinophagaceae</taxon>
        <taxon>Rhizosphaericola</taxon>
    </lineage>
</organism>
<protein>
    <submittedName>
        <fullName evidence="1">Uncharacterized protein</fullName>
    </submittedName>
</protein>
<dbReference type="KEGG" id="arac:E0W69_019985"/>
<keyword evidence="2" id="KW-1185">Reference proteome</keyword>